<dbReference type="Gene3D" id="2.40.128.130">
    <property type="entry name" value="Autotransporter beta-domain"/>
    <property type="match status" value="1"/>
</dbReference>
<dbReference type="InterPro" id="IPR036709">
    <property type="entry name" value="Autotransporte_beta_dom_sf"/>
</dbReference>
<accession>A0ABS7PIJ5</accession>
<dbReference type="PROSITE" id="PS51208">
    <property type="entry name" value="AUTOTRANSPORTER"/>
    <property type="match status" value="1"/>
</dbReference>
<dbReference type="SUPFAM" id="SSF103515">
    <property type="entry name" value="Autotransporter"/>
    <property type="match status" value="1"/>
</dbReference>
<evidence type="ECO:0000256" key="2">
    <source>
        <dbReference type="SAM" id="SignalP"/>
    </source>
</evidence>
<dbReference type="InterPro" id="IPR005546">
    <property type="entry name" value="Autotransporte_beta"/>
</dbReference>
<proteinExistence type="predicted"/>
<feature type="domain" description="Autotransporter" evidence="3">
    <location>
        <begin position="786"/>
        <end position="1066"/>
    </location>
</feature>
<comment type="caution">
    <text evidence="4">The sequence shown here is derived from an EMBL/GenBank/DDBJ whole genome shotgun (WGS) entry which is preliminary data.</text>
</comment>
<sequence length="1066" mass="109140">MYRYLLAGTALAALAAPAAAQTTVDAKRTQPVRTSQLKDGAGDDVKVTKNGSIELTSGSGIVVDSDHDATNEGKIVITNVDGGSGIETTGDRQSDIVNTGTITVDETYEPTDIDNDKDLDGPFAVGTDRVGIRIRGNLTGNIVNSGKITVEGNDSAGIWVAGVVDGKLVHDGETVVLGDRSVGIDVQDVTGDVRLAGTVSAKGEDAIAARFAGDLDGTLVVQGTIVSTGYRAVTAPADLSKLDDDDVLQGGSAIVIEGDVAKGIRFAVPPADTDKDDPDEDKDGIEDAKEGSAKVVSYGAAPAVVIGATDRDIAIGALPATGTGFGIIVDGSIAGQGVYSGIDGNGMVIGGRGGDVTIAGGIAVNGSIAASSIDSNATALRLGAGASTAELRNAGTISASGGGRDATRATAVSIDVGANLPYVRNSGTIKAIALKDTSTAIAIVDRSGTLRLVENSGQIIASGAKADTGRNIAIDLTSVAAGATVRQTVVGSGVNAPGIKGDILFGSGEDRLELLDGTVAGDVSFGAGLDRFVLSGDASFSGKASFGGQTDELALSGTAGFAGTADFAGGAGKLTLADKALFKGRLVGSENLSVMVNGGALDLTGPTTLSTLAVGANGVVVTTLSKDPAAGSGITVTGNASFADGAKLKLRLTDIAEAEGIYTVIDAGTLTGAATLKPDVALVPFMYKAQLAVDQAAGLVKVDIDRKATDELGLNRAQTTAYDALYAALAEDDDVAGVFLDITEKDPFRAAVAQTLPDHAGGAFDGLSLGIRTFARRLAEPQGPFERKEKLSIVFDAAGWDSSKDEGDTAQYDLDGLGFSGGAELQTGLGTVGATATWLWNRHDTLADNSLISNTYEGALYWRGKWGALSGFARGSYSFANFDGARYFNGKDGDQTITRTMDGEWSGNATSFIAGVSLEAGSQFVFFRPSVTLDYIRLSEDGYVETGGEALNLTVEDRTSDELAINVGSAVGVDLLGMRRRDKNWLRIEAEGGWREILSGELGATTARFGDGDSFTLTPEERTSGWFARLRGVGGDAFYTISGELSAEEHNDQIGYALRASVSFAM</sequence>
<keyword evidence="5" id="KW-1185">Reference proteome</keyword>
<evidence type="ECO:0000313" key="4">
    <source>
        <dbReference type="EMBL" id="MBY8337657.1"/>
    </source>
</evidence>
<feature type="compositionally biased region" description="Acidic residues" evidence="1">
    <location>
        <begin position="274"/>
        <end position="284"/>
    </location>
</feature>
<evidence type="ECO:0000256" key="1">
    <source>
        <dbReference type="SAM" id="MobiDB-lite"/>
    </source>
</evidence>
<dbReference type="RefSeq" id="WP_222825179.1">
    <property type="nucleotide sequence ID" value="NZ_JAHWXP010000003.1"/>
</dbReference>
<protein>
    <submittedName>
        <fullName evidence="4">Autotransporter outer membrane beta-barrel domain-containing protein</fullName>
    </submittedName>
</protein>
<name>A0ABS7PIJ5_9SPHN</name>
<reference evidence="4 5" key="1">
    <citation type="submission" date="2021-07" db="EMBL/GenBank/DDBJ databases">
        <title>Alteriqipengyuania abyssalis NZ-12B nov, sp.nov isolated from deep sea sponge in pacific ocean.</title>
        <authorList>
            <person name="Tareen S."/>
            <person name="Wink J."/>
        </authorList>
    </citation>
    <scope>NUCLEOTIDE SEQUENCE [LARGE SCALE GENOMIC DNA]</scope>
    <source>
        <strain evidence="4 5">NZ-12B</strain>
    </source>
</reference>
<keyword evidence="2" id="KW-0732">Signal</keyword>
<feature type="signal peptide" evidence="2">
    <location>
        <begin position="1"/>
        <end position="20"/>
    </location>
</feature>
<dbReference type="Proteomes" id="UP000759298">
    <property type="component" value="Unassembled WGS sequence"/>
</dbReference>
<evidence type="ECO:0000313" key="5">
    <source>
        <dbReference type="Proteomes" id="UP000759298"/>
    </source>
</evidence>
<feature type="region of interest" description="Disordered" evidence="1">
    <location>
        <begin position="268"/>
        <end position="289"/>
    </location>
</feature>
<dbReference type="EMBL" id="JAHWXP010000003">
    <property type="protein sequence ID" value="MBY8337657.1"/>
    <property type="molecule type" value="Genomic_DNA"/>
</dbReference>
<gene>
    <name evidence="4" type="ORF">KYN89_11455</name>
</gene>
<feature type="chain" id="PRO_5045285902" evidence="2">
    <location>
        <begin position="21"/>
        <end position="1066"/>
    </location>
</feature>
<organism evidence="4 5">
    <name type="scientific">Alteriqipengyuania abyssalis</name>
    <dbReference type="NCBI Taxonomy" id="2860200"/>
    <lineage>
        <taxon>Bacteria</taxon>
        <taxon>Pseudomonadati</taxon>
        <taxon>Pseudomonadota</taxon>
        <taxon>Alphaproteobacteria</taxon>
        <taxon>Sphingomonadales</taxon>
        <taxon>Erythrobacteraceae</taxon>
        <taxon>Alteriqipengyuania</taxon>
    </lineage>
</organism>
<evidence type="ECO:0000259" key="3">
    <source>
        <dbReference type="PROSITE" id="PS51208"/>
    </source>
</evidence>